<keyword evidence="1" id="KW-0812">Transmembrane</keyword>
<feature type="transmembrane region" description="Helical" evidence="1">
    <location>
        <begin position="12"/>
        <end position="30"/>
    </location>
</feature>
<evidence type="ECO:0000313" key="4">
    <source>
        <dbReference type="Proteomes" id="UP000185687"/>
    </source>
</evidence>
<proteinExistence type="predicted"/>
<dbReference type="RefSeq" id="WP_076581969.1">
    <property type="nucleotide sequence ID" value="NZ_CP019327.1"/>
</dbReference>
<evidence type="ECO:0000313" key="2">
    <source>
        <dbReference type="EMBL" id="APX96200.1"/>
    </source>
</evidence>
<sequence>MGQNPVEDNFITRIILGLAVIYAMMIAGGTLGESFAGLEMPYAEWIGVAIGAILVFAVFTPLYRWYDASYSSE</sequence>
<organism evidence="3 4">
    <name type="scientific">Natronorubrum daqingense</name>
    <dbReference type="NCBI Taxonomy" id="588898"/>
    <lineage>
        <taxon>Archaea</taxon>
        <taxon>Methanobacteriati</taxon>
        <taxon>Methanobacteriota</taxon>
        <taxon>Stenosarchaea group</taxon>
        <taxon>Halobacteria</taxon>
        <taxon>Halobacteriales</taxon>
        <taxon>Natrialbaceae</taxon>
        <taxon>Natronorubrum</taxon>
    </lineage>
</organism>
<dbReference type="EMBL" id="FTNP01000003">
    <property type="protein sequence ID" value="SIR79833.1"/>
    <property type="molecule type" value="Genomic_DNA"/>
</dbReference>
<protein>
    <submittedName>
        <fullName evidence="3">Uncharacterized protein</fullName>
    </submittedName>
</protein>
<dbReference type="GeneID" id="30955464"/>
<accession>A0A1N7DVK2</accession>
<reference evidence="3 4" key="2">
    <citation type="submission" date="2017-01" db="EMBL/GenBank/DDBJ databases">
        <authorList>
            <person name="Mah S.A."/>
            <person name="Swanson W.J."/>
            <person name="Moy G.W."/>
            <person name="Vacquier V.D."/>
        </authorList>
    </citation>
    <scope>NUCLEOTIDE SEQUENCE [LARGE SCALE GENOMIC DNA]</scope>
    <source>
        <strain evidence="3 4">CGMCC 1.8909</strain>
    </source>
</reference>
<dbReference type="OrthoDB" id="270498at2157"/>
<dbReference type="Proteomes" id="UP000187321">
    <property type="component" value="Chromosome"/>
</dbReference>
<gene>
    <name evidence="2" type="ORF">BB347_05935</name>
    <name evidence="3" type="ORF">SAMN05421809_2269</name>
</gene>
<reference evidence="2 5" key="1">
    <citation type="submission" date="2017-01" db="EMBL/GenBank/DDBJ databases">
        <title>Complete genome sequence of Haloterrigena daqingensis type strain (JX313T).</title>
        <authorList>
            <person name="Shuang W."/>
        </authorList>
    </citation>
    <scope>NUCLEOTIDE SEQUENCE [LARGE SCALE GENOMIC DNA]</scope>
    <source>
        <strain evidence="2 5">JX313</strain>
    </source>
</reference>
<evidence type="ECO:0000313" key="5">
    <source>
        <dbReference type="Proteomes" id="UP000187321"/>
    </source>
</evidence>
<dbReference type="KEGG" id="hda:BB347_05935"/>
<evidence type="ECO:0000313" key="3">
    <source>
        <dbReference type="EMBL" id="SIR79833.1"/>
    </source>
</evidence>
<keyword evidence="4" id="KW-1185">Reference proteome</keyword>
<name>A0A1N7DVK2_9EURY</name>
<dbReference type="AlphaFoldDB" id="A0A1N7DVK2"/>
<feature type="transmembrane region" description="Helical" evidence="1">
    <location>
        <begin position="42"/>
        <end position="63"/>
    </location>
</feature>
<keyword evidence="1" id="KW-0472">Membrane</keyword>
<dbReference type="Proteomes" id="UP000185687">
    <property type="component" value="Unassembled WGS sequence"/>
</dbReference>
<dbReference type="EMBL" id="CP019327">
    <property type="protein sequence ID" value="APX96200.1"/>
    <property type="molecule type" value="Genomic_DNA"/>
</dbReference>
<evidence type="ECO:0000256" key="1">
    <source>
        <dbReference type="SAM" id="Phobius"/>
    </source>
</evidence>
<keyword evidence="1" id="KW-1133">Transmembrane helix</keyword>